<sequence length="294" mass="34074">MKNLKIDKKIVSQRIHDLRTKLGLTQKDVADTLGYSTMAISKYESGKSNLSDESATALAKVLKVSVFELLYGDIAKYTKQAIENIEFKSSILDDYVQDDLTFNYLFGKTQNDKLFIQLDKLFSYIIDNYKPRFDLMKKSSMNMLMYREDEISRKDHANWRLAVIEFTTTSEWFTLLVRDLKAGLSIPFNIQGSQSIQDRFQDQLLFSINHLLSTDIDYQNPDYRPIYKRLDYLINKTEYNAQLDLPEGAGGSIGDSSEVANCYWEFESETQAYFKKLDEIKARYRAAISEKDNS</sequence>
<dbReference type="InterPro" id="IPR010982">
    <property type="entry name" value="Lambda_DNA-bd_dom_sf"/>
</dbReference>
<dbReference type="SMART" id="SM00530">
    <property type="entry name" value="HTH_XRE"/>
    <property type="match status" value="1"/>
</dbReference>
<name>A0AAQ2UV54_OENOE</name>
<proteinExistence type="predicted"/>
<dbReference type="InterPro" id="IPR001387">
    <property type="entry name" value="Cro/C1-type_HTH"/>
</dbReference>
<dbReference type="RefSeq" id="WP_186414129.1">
    <property type="nucleotide sequence ID" value="NZ_LR031358.1"/>
</dbReference>
<accession>A0AAQ2UV54</accession>
<dbReference type="SUPFAM" id="SSF47413">
    <property type="entry name" value="lambda repressor-like DNA-binding domains"/>
    <property type="match status" value="1"/>
</dbReference>
<dbReference type="Proteomes" id="UP000294726">
    <property type="component" value="Chromosome"/>
</dbReference>
<gene>
    <name evidence="3" type="ORF">OENI_0500</name>
</gene>
<evidence type="ECO:0000313" key="3">
    <source>
        <dbReference type="EMBL" id="VDB97516.1"/>
    </source>
</evidence>
<dbReference type="Pfam" id="PF01381">
    <property type="entry name" value="HTH_3"/>
    <property type="match status" value="1"/>
</dbReference>
<feature type="domain" description="HTH cro/C1-type" evidence="2">
    <location>
        <begin position="15"/>
        <end position="69"/>
    </location>
</feature>
<organism evidence="3 4">
    <name type="scientific">Oenococcus oeni</name>
    <name type="common">Leuconostoc oenos</name>
    <dbReference type="NCBI Taxonomy" id="1247"/>
    <lineage>
        <taxon>Bacteria</taxon>
        <taxon>Bacillati</taxon>
        <taxon>Bacillota</taxon>
        <taxon>Bacilli</taxon>
        <taxon>Lactobacillales</taxon>
        <taxon>Lactobacillaceae</taxon>
        <taxon>Oenococcus</taxon>
    </lineage>
</organism>
<dbReference type="PANTHER" id="PTHR46558:SF4">
    <property type="entry name" value="DNA-BIDING PHAGE PROTEIN"/>
    <property type="match status" value="1"/>
</dbReference>
<dbReference type="PANTHER" id="PTHR46558">
    <property type="entry name" value="TRACRIPTIONAL REGULATORY PROTEIN-RELATED-RELATED"/>
    <property type="match status" value="1"/>
</dbReference>
<protein>
    <recommendedName>
        <fullName evidence="2">HTH cro/C1-type domain-containing protein</fullName>
    </recommendedName>
</protein>
<dbReference type="GO" id="GO:0003677">
    <property type="term" value="F:DNA binding"/>
    <property type="evidence" value="ECO:0007669"/>
    <property type="project" value="UniProtKB-KW"/>
</dbReference>
<reference evidence="3 4" key="1">
    <citation type="submission" date="2018-08" db="EMBL/GenBank/DDBJ databases">
        <authorList>
            <person name="Lorentzen P. G. S. M."/>
        </authorList>
    </citation>
    <scope>NUCLEOTIDE SEQUENCE [LARGE SCALE GENOMIC DNA]</scope>
    <source>
        <strain evidence="3 4">CRBO_1381</strain>
    </source>
</reference>
<dbReference type="EMBL" id="LR031358">
    <property type="protein sequence ID" value="VDB97516.1"/>
    <property type="molecule type" value="Genomic_DNA"/>
</dbReference>
<dbReference type="PROSITE" id="PS50943">
    <property type="entry name" value="HTH_CROC1"/>
    <property type="match status" value="1"/>
</dbReference>
<dbReference type="Gene3D" id="1.10.260.40">
    <property type="entry name" value="lambda repressor-like DNA-binding domains"/>
    <property type="match status" value="1"/>
</dbReference>
<dbReference type="CDD" id="cd00093">
    <property type="entry name" value="HTH_XRE"/>
    <property type="match status" value="1"/>
</dbReference>
<dbReference type="AlphaFoldDB" id="A0AAQ2UV54"/>
<keyword evidence="1" id="KW-0238">DNA-binding</keyword>
<evidence type="ECO:0000313" key="4">
    <source>
        <dbReference type="Proteomes" id="UP000294726"/>
    </source>
</evidence>
<evidence type="ECO:0000256" key="1">
    <source>
        <dbReference type="ARBA" id="ARBA00023125"/>
    </source>
</evidence>
<evidence type="ECO:0000259" key="2">
    <source>
        <dbReference type="PROSITE" id="PS50943"/>
    </source>
</evidence>